<feature type="transmembrane region" description="Helical" evidence="1">
    <location>
        <begin position="271"/>
        <end position="296"/>
    </location>
</feature>
<evidence type="ECO:0000256" key="1">
    <source>
        <dbReference type="SAM" id="Phobius"/>
    </source>
</evidence>
<dbReference type="PANTHER" id="PTHR33128:SF49">
    <property type="entry name" value="PROTEIN, PUTATIVE-RELATED"/>
    <property type="match status" value="1"/>
</dbReference>
<protein>
    <submittedName>
        <fullName evidence="2">Uncharacterized protein</fullName>
    </submittedName>
</protein>
<organism evidence="2 3">
    <name type="scientific">Theobroma cacao</name>
    <name type="common">Cacao</name>
    <name type="synonym">Cocoa</name>
    <dbReference type="NCBI Taxonomy" id="3641"/>
    <lineage>
        <taxon>Eukaryota</taxon>
        <taxon>Viridiplantae</taxon>
        <taxon>Streptophyta</taxon>
        <taxon>Embryophyta</taxon>
        <taxon>Tracheophyta</taxon>
        <taxon>Spermatophyta</taxon>
        <taxon>Magnoliopsida</taxon>
        <taxon>eudicotyledons</taxon>
        <taxon>Gunneridae</taxon>
        <taxon>Pentapetalae</taxon>
        <taxon>rosids</taxon>
        <taxon>malvids</taxon>
        <taxon>Malvales</taxon>
        <taxon>Malvaceae</taxon>
        <taxon>Byttnerioideae</taxon>
        <taxon>Theobroma</taxon>
    </lineage>
</organism>
<keyword evidence="1" id="KW-0472">Membrane</keyword>
<keyword evidence="1" id="KW-1133">Transmembrane helix</keyword>
<dbReference type="EMBL" id="CM001882">
    <property type="protein sequence ID" value="EOY02835.1"/>
    <property type="molecule type" value="Genomic_DNA"/>
</dbReference>
<dbReference type="InParanoid" id="A0A061ECX7"/>
<evidence type="ECO:0000313" key="2">
    <source>
        <dbReference type="EMBL" id="EOY02835.1"/>
    </source>
</evidence>
<evidence type="ECO:0000313" key="3">
    <source>
        <dbReference type="Proteomes" id="UP000026915"/>
    </source>
</evidence>
<dbReference type="PANTHER" id="PTHR33128">
    <property type="entry name" value="OS05G0103400 PROTEIN"/>
    <property type="match status" value="1"/>
</dbReference>
<dbReference type="Gramene" id="EOY02835">
    <property type="protein sequence ID" value="EOY02835"/>
    <property type="gene ID" value="TCM_017240"/>
</dbReference>
<dbReference type="AlphaFoldDB" id="A0A061ECX7"/>
<dbReference type="eggNOG" id="ENOG502SSK3">
    <property type="taxonomic scope" value="Eukaryota"/>
</dbReference>
<dbReference type="STRING" id="3641.A0A061ECX7"/>
<sequence length="298" mass="33247">MISRRGHQFCSFQIRSWKLVSKMDGTFQIIVFFNRMAVPLTFMLLGSLEKSYISKQGNDNAIPVEITSTIGHVAAGHFDGVITVTTCIYLMVLVKKGEGLHQNWLIHRSANPRGHLESLWHLLSLSLTNCILKHNLLHSSFLVQKYYQDSITHVRLGKILLLIARSSHIKGAKEEANDIRYQIGYDAVMTVTFLIGIVPSKQGHDAILGRPGVCCCQRARVCEKQRERMSGDWGPVVVAVVLFVVCSPGLLCQLPGNKRAVEFANFQTSPISIFVHTIIFFGLVTIFVIAIGIHIYSG</sequence>
<dbReference type="Proteomes" id="UP000026915">
    <property type="component" value="Chromosome 4"/>
</dbReference>
<dbReference type="InterPro" id="IPR021775">
    <property type="entry name" value="DUF3339"/>
</dbReference>
<keyword evidence="1" id="KW-0812">Transmembrane</keyword>
<accession>A0A061ECX7</accession>
<proteinExistence type="predicted"/>
<keyword evidence="3" id="KW-1185">Reference proteome</keyword>
<name>A0A061ECX7_THECC</name>
<dbReference type="Pfam" id="PF11820">
    <property type="entry name" value="DUF3339"/>
    <property type="match status" value="1"/>
</dbReference>
<feature type="transmembrane region" description="Helical" evidence="1">
    <location>
        <begin position="25"/>
        <end position="45"/>
    </location>
</feature>
<dbReference type="HOGENOM" id="CLU_935106_0_0_1"/>
<feature type="transmembrane region" description="Helical" evidence="1">
    <location>
        <begin position="233"/>
        <end position="251"/>
    </location>
</feature>
<reference evidence="2 3" key="1">
    <citation type="journal article" date="2013" name="Genome Biol.">
        <title>The genome sequence of the most widely cultivated cacao type and its use to identify candidate genes regulating pod color.</title>
        <authorList>
            <person name="Motamayor J.C."/>
            <person name="Mockaitis K."/>
            <person name="Schmutz J."/>
            <person name="Haiminen N."/>
            <person name="Iii D.L."/>
            <person name="Cornejo O."/>
            <person name="Findley S.D."/>
            <person name="Zheng P."/>
            <person name="Utro F."/>
            <person name="Royaert S."/>
            <person name="Saski C."/>
            <person name="Jenkins J."/>
            <person name="Podicheti R."/>
            <person name="Zhao M."/>
            <person name="Scheffler B.E."/>
            <person name="Stack J.C."/>
            <person name="Feltus F.A."/>
            <person name="Mustiga G.M."/>
            <person name="Amores F."/>
            <person name="Phillips W."/>
            <person name="Marelli J.P."/>
            <person name="May G.D."/>
            <person name="Shapiro H."/>
            <person name="Ma J."/>
            <person name="Bustamante C.D."/>
            <person name="Schnell R.J."/>
            <person name="Main D."/>
            <person name="Gilbert D."/>
            <person name="Parida L."/>
            <person name="Kuhn D.N."/>
        </authorList>
    </citation>
    <scope>NUCLEOTIDE SEQUENCE [LARGE SCALE GENOMIC DNA]</scope>
    <source>
        <strain evidence="3">cv. Matina 1-6</strain>
    </source>
</reference>
<gene>
    <name evidence="2" type="ORF">TCM_017240</name>
</gene>